<protein>
    <submittedName>
        <fullName evidence="2">Uncharacterized protein</fullName>
    </submittedName>
</protein>
<feature type="region of interest" description="Disordered" evidence="1">
    <location>
        <begin position="26"/>
        <end position="89"/>
    </location>
</feature>
<reference evidence="2 3" key="1">
    <citation type="submission" date="2018-09" db="EMBL/GenBank/DDBJ databases">
        <title>Genomic investigation of the strawberry pathogen Phytophthora fragariae indicates pathogenicity is determined by transcriptional variation in three key races.</title>
        <authorList>
            <person name="Adams T.M."/>
            <person name="Armitage A.D."/>
            <person name="Sobczyk M.K."/>
            <person name="Bates H.J."/>
            <person name="Dunwell J.M."/>
            <person name="Nellist C.F."/>
            <person name="Harrison R.J."/>
        </authorList>
    </citation>
    <scope>NUCLEOTIDE SEQUENCE [LARGE SCALE GENOMIC DNA]</scope>
    <source>
        <strain evidence="2 3">SCRP249</strain>
    </source>
</reference>
<accession>A0A6A3PFS9</accession>
<evidence type="ECO:0000313" key="2">
    <source>
        <dbReference type="EMBL" id="KAE9052470.1"/>
    </source>
</evidence>
<comment type="caution">
    <text evidence="2">The sequence shown here is derived from an EMBL/GenBank/DDBJ whole genome shotgun (WGS) entry which is preliminary data.</text>
</comment>
<evidence type="ECO:0000256" key="1">
    <source>
        <dbReference type="SAM" id="MobiDB-lite"/>
    </source>
</evidence>
<organism evidence="2 3">
    <name type="scientific">Phytophthora rubi</name>
    <dbReference type="NCBI Taxonomy" id="129364"/>
    <lineage>
        <taxon>Eukaryota</taxon>
        <taxon>Sar</taxon>
        <taxon>Stramenopiles</taxon>
        <taxon>Oomycota</taxon>
        <taxon>Peronosporomycetes</taxon>
        <taxon>Peronosporales</taxon>
        <taxon>Peronosporaceae</taxon>
        <taxon>Phytophthora</taxon>
    </lineage>
</organism>
<gene>
    <name evidence="2" type="ORF">PR001_g474</name>
</gene>
<evidence type="ECO:0000313" key="3">
    <source>
        <dbReference type="Proteomes" id="UP000429607"/>
    </source>
</evidence>
<name>A0A6A3PFS9_9STRA</name>
<dbReference type="Proteomes" id="UP000429607">
    <property type="component" value="Unassembled WGS sequence"/>
</dbReference>
<proteinExistence type="predicted"/>
<sequence>MVQVESVGAEDVVTGEGDTVATAALEAIIDASPEHGPGLFDDSGDEEDLPRAQRSRLRRDDETSTWHPMPLPPVPKKHPSNNRKNNYDSKMPWDNDTVIGIVRLLDVDGIAPHRCYLVEWEVTLLQLSWVWMVQLDKPSTRYLMRLVNDWKASGDRRTFLWMFCGA</sequence>
<dbReference type="EMBL" id="QXFV01000011">
    <property type="protein sequence ID" value="KAE9052470.1"/>
    <property type="molecule type" value="Genomic_DNA"/>
</dbReference>
<dbReference type="AlphaFoldDB" id="A0A6A3PFS9"/>